<dbReference type="PANTHER" id="PTHR42837">
    <property type="entry name" value="REGULATOR OF SIGMA-E PROTEASE RSEP"/>
    <property type="match status" value="1"/>
</dbReference>
<evidence type="ECO:0000313" key="14">
    <source>
        <dbReference type="Proteomes" id="UP001207605"/>
    </source>
</evidence>
<dbReference type="CDD" id="cd23081">
    <property type="entry name" value="cpPDZ_EcRseP-like"/>
    <property type="match status" value="1"/>
</dbReference>
<evidence type="ECO:0000256" key="3">
    <source>
        <dbReference type="ARBA" id="ARBA00007931"/>
    </source>
</evidence>
<keyword evidence="4" id="KW-0645">Protease</keyword>
<comment type="subcellular location">
    <subcellularLocation>
        <location evidence="2">Membrane</location>
        <topology evidence="2">Multi-pass membrane protein</topology>
    </subcellularLocation>
</comment>
<dbReference type="GO" id="GO:0008237">
    <property type="term" value="F:metallopeptidase activity"/>
    <property type="evidence" value="ECO:0007669"/>
    <property type="project" value="UniProtKB-KW"/>
</dbReference>
<accession>A0ABT2S673</accession>
<dbReference type="InterPro" id="IPR001478">
    <property type="entry name" value="PDZ"/>
</dbReference>
<dbReference type="Gene3D" id="2.30.42.10">
    <property type="match status" value="1"/>
</dbReference>
<evidence type="ECO:0000256" key="6">
    <source>
        <dbReference type="ARBA" id="ARBA00022801"/>
    </source>
</evidence>
<keyword evidence="5 11" id="KW-0812">Transmembrane</keyword>
<organism evidence="13 14">
    <name type="scientific">Dorea ammoniilytica</name>
    <dbReference type="NCBI Taxonomy" id="2981788"/>
    <lineage>
        <taxon>Bacteria</taxon>
        <taxon>Bacillati</taxon>
        <taxon>Bacillota</taxon>
        <taxon>Clostridia</taxon>
        <taxon>Lachnospirales</taxon>
        <taxon>Lachnospiraceae</taxon>
        <taxon>Dorea</taxon>
    </lineage>
</organism>
<feature type="transmembrane region" description="Helical" evidence="11">
    <location>
        <begin position="261"/>
        <end position="281"/>
    </location>
</feature>
<dbReference type="Proteomes" id="UP001207605">
    <property type="component" value="Unassembled WGS sequence"/>
</dbReference>
<evidence type="ECO:0000256" key="5">
    <source>
        <dbReference type="ARBA" id="ARBA00022692"/>
    </source>
</evidence>
<dbReference type="CDD" id="cd06163">
    <property type="entry name" value="S2P-M50_PDZ_RseP-like"/>
    <property type="match status" value="1"/>
</dbReference>
<proteinExistence type="inferred from homology"/>
<dbReference type="EMBL" id="JAOQJV010000007">
    <property type="protein sequence ID" value="MCU6700028.1"/>
    <property type="molecule type" value="Genomic_DNA"/>
</dbReference>
<keyword evidence="9 11" id="KW-0482">Metalloprotease</keyword>
<dbReference type="InterPro" id="IPR041489">
    <property type="entry name" value="PDZ_6"/>
</dbReference>
<evidence type="ECO:0000256" key="8">
    <source>
        <dbReference type="ARBA" id="ARBA00022989"/>
    </source>
</evidence>
<evidence type="ECO:0000256" key="11">
    <source>
        <dbReference type="RuleBase" id="RU362031"/>
    </source>
</evidence>
<dbReference type="Pfam" id="PF02163">
    <property type="entry name" value="Peptidase_M50"/>
    <property type="match status" value="1"/>
</dbReference>
<dbReference type="EC" id="3.4.24.-" evidence="11"/>
<name>A0ABT2S673_9FIRM</name>
<evidence type="ECO:0000256" key="9">
    <source>
        <dbReference type="ARBA" id="ARBA00023049"/>
    </source>
</evidence>
<dbReference type="Pfam" id="PF17820">
    <property type="entry name" value="PDZ_6"/>
    <property type="match status" value="1"/>
</dbReference>
<feature type="transmembrane region" description="Helical" evidence="11">
    <location>
        <begin position="84"/>
        <end position="113"/>
    </location>
</feature>
<evidence type="ECO:0000313" key="13">
    <source>
        <dbReference type="EMBL" id="MCU6700028.1"/>
    </source>
</evidence>
<reference evidence="13 14" key="1">
    <citation type="journal article" date="2021" name="ISME Commun">
        <title>Automated analysis of genomic sequences facilitates high-throughput and comprehensive description of bacteria.</title>
        <authorList>
            <person name="Hitch T.C.A."/>
        </authorList>
    </citation>
    <scope>NUCLEOTIDE SEQUENCE [LARGE SCALE GENOMIC DNA]</scope>
    <source>
        <strain evidence="13 14">Sanger_02</strain>
    </source>
</reference>
<keyword evidence="8 11" id="KW-1133">Transmembrane helix</keyword>
<evidence type="ECO:0000256" key="7">
    <source>
        <dbReference type="ARBA" id="ARBA00022833"/>
    </source>
</evidence>
<evidence type="ECO:0000256" key="2">
    <source>
        <dbReference type="ARBA" id="ARBA00004141"/>
    </source>
</evidence>
<comment type="cofactor">
    <cofactor evidence="1 11">
        <name>Zn(2+)</name>
        <dbReference type="ChEBI" id="CHEBI:29105"/>
    </cofactor>
</comment>
<dbReference type="PANTHER" id="PTHR42837:SF2">
    <property type="entry name" value="MEMBRANE METALLOPROTEASE ARASP2, CHLOROPLASTIC-RELATED"/>
    <property type="match status" value="1"/>
</dbReference>
<feature type="transmembrane region" description="Helical" evidence="11">
    <location>
        <begin position="317"/>
        <end position="335"/>
    </location>
</feature>
<dbReference type="InterPro" id="IPR008915">
    <property type="entry name" value="Peptidase_M50"/>
</dbReference>
<keyword evidence="14" id="KW-1185">Reference proteome</keyword>
<sequence>MGIIIAILLFSFIVIFHEMGHFLIAKANGIEVEEFALGMGPLLFSKEYKGTRYCLRLLPIGGACMMGEDDEATGSEGNFHSKSVWARIAVIAGGPVFNFILAFILSVILIAMVGYDQPVAEQVENGYPAAEAGIQPGDRIVRIGNKKINIFREISTYNQFHQGETVDVTYEHDGEKHTVTLTPKYDEENQYYRLGISRGANEKAGFFKSLQYGTYEVKYWICTTVSSLKMLIMRQVGIDQMSGPVGIVGVVDETYQASSQYGVSTVIASMLNIAILLSANLGVMNLLPIPALDGGRLVFLFVEAIRRKKIPPEKEGYVHLIGFALLMALMVVVLFNDIRKLIM</sequence>
<feature type="domain" description="PDZ" evidence="12">
    <location>
        <begin position="106"/>
        <end position="174"/>
    </location>
</feature>
<keyword evidence="11" id="KW-0479">Metal-binding</keyword>
<keyword evidence="6 11" id="KW-0378">Hydrolase</keyword>
<dbReference type="SUPFAM" id="SSF50156">
    <property type="entry name" value="PDZ domain-like"/>
    <property type="match status" value="1"/>
</dbReference>
<dbReference type="InterPro" id="IPR036034">
    <property type="entry name" value="PDZ_sf"/>
</dbReference>
<comment type="caution">
    <text evidence="13">The sequence shown here is derived from an EMBL/GenBank/DDBJ whole genome shotgun (WGS) entry which is preliminary data.</text>
</comment>
<dbReference type="RefSeq" id="WP_262581503.1">
    <property type="nucleotide sequence ID" value="NZ_JAOQJV010000007.1"/>
</dbReference>
<evidence type="ECO:0000256" key="4">
    <source>
        <dbReference type="ARBA" id="ARBA00022670"/>
    </source>
</evidence>
<protein>
    <recommendedName>
        <fullName evidence="11">Zinc metalloprotease</fullName>
        <ecNumber evidence="11">3.4.24.-</ecNumber>
    </recommendedName>
</protein>
<dbReference type="SMART" id="SM00228">
    <property type="entry name" value="PDZ"/>
    <property type="match status" value="1"/>
</dbReference>
<evidence type="ECO:0000259" key="12">
    <source>
        <dbReference type="SMART" id="SM00228"/>
    </source>
</evidence>
<keyword evidence="7 11" id="KW-0862">Zinc</keyword>
<keyword evidence="10 11" id="KW-0472">Membrane</keyword>
<dbReference type="InterPro" id="IPR004387">
    <property type="entry name" value="Pept_M50_Zn"/>
</dbReference>
<comment type="similarity">
    <text evidence="3 11">Belongs to the peptidase M50B family.</text>
</comment>
<gene>
    <name evidence="13" type="primary">rseP</name>
    <name evidence="13" type="ORF">OCV65_07260</name>
</gene>
<dbReference type="NCBIfam" id="TIGR00054">
    <property type="entry name" value="RIP metalloprotease RseP"/>
    <property type="match status" value="1"/>
</dbReference>
<evidence type="ECO:0000256" key="10">
    <source>
        <dbReference type="ARBA" id="ARBA00023136"/>
    </source>
</evidence>
<evidence type="ECO:0000256" key="1">
    <source>
        <dbReference type="ARBA" id="ARBA00001947"/>
    </source>
</evidence>